<sequence length="558" mass="59272">MWIRSALQPTSTIPEYVRMDAQVDRYPTASGVASEDASSLRKTPEGASSLSTPTSQSSSSSVSKVSDRSFPLVSDASTPSQAPPQPATLASGATQDALTGDVGERRTASSTHKSHASELRTCAAMAAQASYSYSSQQDSTPSWRKKLEAWASRPSPRNGAYSSAGRPRVGSAASHLIHPFNSAIGAAAEPLYAQEAGAKWAFKPVSSSRPNDSLTSPLVTYQTPSLALRTLSPARERSLSPHGHRSFPSPGSDCAHEAATAANVGLGATDIALLHSDIAQQQDPHFRLEHRAHGPSPTRHRSPSAYRRVGASPLSPDRHVSTPITSAKTLDVVHADSPASHTSSTILDGRWPSPALAAPLRSPLSPARRSPPGSPSMWEAATAAEVALGATDMALLHRSPPRRHPAYSSGRHQQRSPSPMRLRSPPPPSRHSSGQVSPGKLLAWDASTAAGISTAASGRARAASHLEGWQRNEGARSNEAVMTSSQAGVNLELADLRGLVVSLEERLKWLGESVVRQDRELALKDAIIAENRSQLLQQGEAIRYLQKQLQNGHQHPHA</sequence>
<feature type="region of interest" description="Disordered" evidence="1">
    <location>
        <begin position="27"/>
        <end position="117"/>
    </location>
</feature>
<organism evidence="2 3">
    <name type="scientific">Cymbomonas tetramitiformis</name>
    <dbReference type="NCBI Taxonomy" id="36881"/>
    <lineage>
        <taxon>Eukaryota</taxon>
        <taxon>Viridiplantae</taxon>
        <taxon>Chlorophyta</taxon>
        <taxon>Pyramimonadophyceae</taxon>
        <taxon>Pyramimonadales</taxon>
        <taxon>Pyramimonadaceae</taxon>
        <taxon>Cymbomonas</taxon>
    </lineage>
</organism>
<gene>
    <name evidence="2" type="ORF">CYMTET_26178</name>
</gene>
<accession>A0AAE0FSA4</accession>
<evidence type="ECO:0000313" key="2">
    <source>
        <dbReference type="EMBL" id="KAK3265121.1"/>
    </source>
</evidence>
<keyword evidence="3" id="KW-1185">Reference proteome</keyword>
<dbReference type="Proteomes" id="UP001190700">
    <property type="component" value="Unassembled WGS sequence"/>
</dbReference>
<feature type="region of interest" description="Disordered" evidence="1">
    <location>
        <begin position="289"/>
        <end position="322"/>
    </location>
</feature>
<proteinExistence type="predicted"/>
<dbReference type="EMBL" id="LGRX02014120">
    <property type="protein sequence ID" value="KAK3265121.1"/>
    <property type="molecule type" value="Genomic_DNA"/>
</dbReference>
<feature type="region of interest" description="Disordered" evidence="1">
    <location>
        <begin position="234"/>
        <end position="254"/>
    </location>
</feature>
<feature type="region of interest" description="Disordered" evidence="1">
    <location>
        <begin position="398"/>
        <end position="438"/>
    </location>
</feature>
<feature type="compositionally biased region" description="Low complexity" evidence="1">
    <location>
        <begin position="48"/>
        <end position="64"/>
    </location>
</feature>
<evidence type="ECO:0000256" key="1">
    <source>
        <dbReference type="SAM" id="MobiDB-lite"/>
    </source>
</evidence>
<name>A0AAE0FSA4_9CHLO</name>
<evidence type="ECO:0000313" key="3">
    <source>
        <dbReference type="Proteomes" id="UP001190700"/>
    </source>
</evidence>
<reference evidence="2 3" key="1">
    <citation type="journal article" date="2015" name="Genome Biol. Evol.">
        <title>Comparative Genomics of a Bacterivorous Green Alga Reveals Evolutionary Causalities and Consequences of Phago-Mixotrophic Mode of Nutrition.</title>
        <authorList>
            <person name="Burns J.A."/>
            <person name="Paasch A."/>
            <person name="Narechania A."/>
            <person name="Kim E."/>
        </authorList>
    </citation>
    <scope>NUCLEOTIDE SEQUENCE [LARGE SCALE GENOMIC DNA]</scope>
    <source>
        <strain evidence="2 3">PLY_AMNH</strain>
    </source>
</reference>
<dbReference type="AlphaFoldDB" id="A0AAE0FSA4"/>
<protein>
    <submittedName>
        <fullName evidence="2">Uncharacterized protein</fullName>
    </submittedName>
</protein>
<feature type="region of interest" description="Disordered" evidence="1">
    <location>
        <begin position="357"/>
        <end position="377"/>
    </location>
</feature>
<comment type="caution">
    <text evidence="2">The sequence shown here is derived from an EMBL/GenBank/DDBJ whole genome shotgun (WGS) entry which is preliminary data.</text>
</comment>